<organism evidence="1 2">
    <name type="scientific">Terriglobus roseus</name>
    <dbReference type="NCBI Taxonomy" id="392734"/>
    <lineage>
        <taxon>Bacteria</taxon>
        <taxon>Pseudomonadati</taxon>
        <taxon>Acidobacteriota</taxon>
        <taxon>Terriglobia</taxon>
        <taxon>Terriglobales</taxon>
        <taxon>Acidobacteriaceae</taxon>
        <taxon>Terriglobus</taxon>
    </lineage>
</organism>
<reference evidence="1 2" key="1">
    <citation type="submission" date="2016-10" db="EMBL/GenBank/DDBJ databases">
        <authorList>
            <person name="de Groot N.N."/>
        </authorList>
    </citation>
    <scope>NUCLEOTIDE SEQUENCE [LARGE SCALE GENOMIC DNA]</scope>
    <source>
        <strain evidence="1 2">GAS232</strain>
    </source>
</reference>
<protein>
    <submittedName>
        <fullName evidence="1">Uncharacterized protein</fullName>
    </submittedName>
</protein>
<dbReference type="EMBL" id="LT629690">
    <property type="protein sequence ID" value="SDF00924.1"/>
    <property type="molecule type" value="Genomic_DNA"/>
</dbReference>
<gene>
    <name evidence="1" type="ORF">SAMN05444167_1113</name>
</gene>
<proteinExistence type="predicted"/>
<dbReference type="AlphaFoldDB" id="A0A1G7HKY1"/>
<dbReference type="Proteomes" id="UP000182427">
    <property type="component" value="Chromosome I"/>
</dbReference>
<name>A0A1G7HKY1_9BACT</name>
<evidence type="ECO:0000313" key="2">
    <source>
        <dbReference type="Proteomes" id="UP000182427"/>
    </source>
</evidence>
<evidence type="ECO:0000313" key="1">
    <source>
        <dbReference type="EMBL" id="SDF00924.1"/>
    </source>
</evidence>
<sequence length="86" mass="9646">MRAGLIQSTRVSRGHYQVVVFIDDAQITETSAPIQGAVLQACRDKFSQRRAPHSVCPAGGYILIYPVDDIDGYIEELKLKRIEWPS</sequence>
<accession>A0A1G7HKY1</accession>
<keyword evidence="2" id="KW-1185">Reference proteome</keyword>